<evidence type="ECO:0000313" key="10">
    <source>
        <dbReference type="RefSeq" id="XP_014668326.1"/>
    </source>
</evidence>
<dbReference type="PANTHER" id="PTHR10417:SF4">
    <property type="entry name" value="SAND DOMAIN-CONTAINING PROTEIN-RELATED"/>
    <property type="match status" value="1"/>
</dbReference>
<keyword evidence="9" id="KW-1185">Reference proteome</keyword>
<dbReference type="SMART" id="SM00258">
    <property type="entry name" value="SAND"/>
    <property type="match status" value="1"/>
</dbReference>
<evidence type="ECO:0000256" key="3">
    <source>
        <dbReference type="ARBA" id="ARBA00023015"/>
    </source>
</evidence>
<dbReference type="GeneID" id="106809676"/>
<feature type="compositionally biased region" description="Basic and acidic residues" evidence="7">
    <location>
        <begin position="270"/>
        <end position="283"/>
    </location>
</feature>
<dbReference type="RefSeq" id="XP_014668326.1">
    <property type="nucleotide sequence ID" value="XM_014812840.1"/>
</dbReference>
<proteinExistence type="predicted"/>
<dbReference type="RefSeq" id="XP_014668327.1">
    <property type="nucleotide sequence ID" value="XM_014812841.1"/>
</dbReference>
<evidence type="ECO:0000256" key="7">
    <source>
        <dbReference type="SAM" id="MobiDB-lite"/>
    </source>
</evidence>
<dbReference type="RefSeq" id="XP_014668329.1">
    <property type="nucleotide sequence ID" value="XM_014812843.1"/>
</dbReference>
<dbReference type="InterPro" id="IPR010919">
    <property type="entry name" value="SAND-like_dom_sf"/>
</dbReference>
<keyword evidence="5" id="KW-0804">Transcription</keyword>
<evidence type="ECO:0000256" key="5">
    <source>
        <dbReference type="ARBA" id="ARBA00023163"/>
    </source>
</evidence>
<dbReference type="PROSITE" id="PS50864">
    <property type="entry name" value="SAND"/>
    <property type="match status" value="1"/>
</dbReference>
<organism evidence="9 12">
    <name type="scientific">Priapulus caudatus</name>
    <name type="common">Priapulid worm</name>
    <dbReference type="NCBI Taxonomy" id="37621"/>
    <lineage>
        <taxon>Eukaryota</taxon>
        <taxon>Metazoa</taxon>
        <taxon>Ecdysozoa</taxon>
        <taxon>Scalidophora</taxon>
        <taxon>Priapulida</taxon>
        <taxon>Priapulimorpha</taxon>
        <taxon>Priapulimorphida</taxon>
        <taxon>Priapulidae</taxon>
        <taxon>Priapulus</taxon>
    </lineage>
</organism>
<dbReference type="InterPro" id="IPR059099">
    <property type="entry name" value="GMEB1/2/Spe-44_dom"/>
</dbReference>
<sequence length="317" mass="35537">MSDTEDPTSTMKLVAVTCGALVGSLHMDRFICPGIHRDCIEVNGKLVTPKAFMVMGDKEKLKDWKSAIRLGGQPIRKLMDCGQLDFYMHNDNCTGRCAAKTPKSGTDIGSDSAISSMGLPTMVPLSLSYDQGSDDHDSLDSSGKLATMKPNGAVGLSPFLPIIAYPHDVEEDNDYDVEDPLAFWQGIQRVGLFEDFVVEMKLALDKLQTSVLTNGLQDEDAQRLTAIAKELRQMNKFYWLLSMQKGAVERYQENLQKEIAGRYLSELERQKQHKENRQEEMKRKRDRFNQLIDMGKQTKAMRSLSSSPGSSSVDEKR</sequence>
<dbReference type="Gene3D" id="3.10.390.10">
    <property type="entry name" value="SAND domain-like"/>
    <property type="match status" value="1"/>
</dbReference>
<dbReference type="RefSeq" id="XP_014668330.1">
    <property type="nucleotide sequence ID" value="XM_014812844.1"/>
</dbReference>
<keyword evidence="1" id="KW-0479">Metal-binding</keyword>
<dbReference type="Proteomes" id="UP000695022">
    <property type="component" value="Unplaced"/>
</dbReference>
<evidence type="ECO:0000313" key="13">
    <source>
        <dbReference type="RefSeq" id="XP_014668330.1"/>
    </source>
</evidence>
<dbReference type="SUPFAM" id="SSF63763">
    <property type="entry name" value="SAND domain-like"/>
    <property type="match status" value="1"/>
</dbReference>
<evidence type="ECO:0000313" key="12">
    <source>
        <dbReference type="RefSeq" id="XP_014668329.1"/>
    </source>
</evidence>
<evidence type="ECO:0000259" key="8">
    <source>
        <dbReference type="PROSITE" id="PS50864"/>
    </source>
</evidence>
<keyword evidence="2" id="KW-0862">Zinc</keyword>
<gene>
    <name evidence="10 11 12 13" type="primary">LOC106809676</name>
</gene>
<evidence type="ECO:0000256" key="6">
    <source>
        <dbReference type="ARBA" id="ARBA00023242"/>
    </source>
</evidence>
<accession>A0ABM1E808</accession>
<evidence type="ECO:0000313" key="11">
    <source>
        <dbReference type="RefSeq" id="XP_014668327.1"/>
    </source>
</evidence>
<keyword evidence="6" id="KW-0539">Nucleus</keyword>
<protein>
    <submittedName>
        <fullName evidence="10 11">Glucocorticoid modulatory element-binding protein 1-like isoform X1</fullName>
    </submittedName>
</protein>
<reference evidence="10 11" key="1">
    <citation type="submission" date="2025-05" db="UniProtKB">
        <authorList>
            <consortium name="RefSeq"/>
        </authorList>
    </citation>
    <scope>IDENTIFICATION</scope>
</reference>
<dbReference type="Pfam" id="PF01342">
    <property type="entry name" value="SAND"/>
    <property type="match status" value="1"/>
</dbReference>
<dbReference type="PANTHER" id="PTHR10417">
    <property type="entry name" value="GLUCOCORTICOID MODULATORY ELEMENT-BINDING PROTEIN"/>
    <property type="match status" value="1"/>
</dbReference>
<evidence type="ECO:0000256" key="2">
    <source>
        <dbReference type="ARBA" id="ARBA00022833"/>
    </source>
</evidence>
<keyword evidence="3" id="KW-0805">Transcription regulation</keyword>
<evidence type="ECO:0000313" key="9">
    <source>
        <dbReference type="Proteomes" id="UP000695022"/>
    </source>
</evidence>
<feature type="domain" description="SAND" evidence="8">
    <location>
        <begin position="4"/>
        <end position="85"/>
    </location>
</feature>
<feature type="compositionally biased region" description="Low complexity" evidence="7">
    <location>
        <begin position="303"/>
        <end position="317"/>
    </location>
</feature>
<name>A0ABM1E808_PRICU</name>
<dbReference type="InterPro" id="IPR000770">
    <property type="entry name" value="SAND_dom"/>
</dbReference>
<feature type="region of interest" description="Disordered" evidence="7">
    <location>
        <begin position="270"/>
        <end position="317"/>
    </location>
</feature>
<evidence type="ECO:0000256" key="1">
    <source>
        <dbReference type="ARBA" id="ARBA00022723"/>
    </source>
</evidence>
<dbReference type="Pfam" id="PF25892">
    <property type="entry name" value="Spe-44"/>
    <property type="match status" value="1"/>
</dbReference>
<evidence type="ECO:0000256" key="4">
    <source>
        <dbReference type="ARBA" id="ARBA00023125"/>
    </source>
</evidence>
<keyword evidence="4" id="KW-0238">DNA-binding</keyword>